<protein>
    <submittedName>
        <fullName evidence="1">Uncharacterized protein</fullName>
    </submittedName>
</protein>
<gene>
    <name evidence="1" type="ORF">GXW76_09170</name>
</gene>
<name>A0A9X9WW11_9PROT</name>
<organism evidence="1 2">
    <name type="scientific">Neoroseomonas soli</name>
    <dbReference type="NCBI Taxonomy" id="1081025"/>
    <lineage>
        <taxon>Bacteria</taxon>
        <taxon>Pseudomonadati</taxon>
        <taxon>Pseudomonadota</taxon>
        <taxon>Alphaproteobacteria</taxon>
        <taxon>Acetobacterales</taxon>
        <taxon>Acetobacteraceae</taxon>
        <taxon>Neoroseomonas</taxon>
    </lineage>
</organism>
<dbReference type="AlphaFoldDB" id="A0A9X9WW11"/>
<reference evidence="1" key="2">
    <citation type="journal article" date="2021" name="Syst. Appl. Microbiol.">
        <title>Roseomonas hellenica sp. nov., isolated from roots of wild-growing Alkanna tinctoria.</title>
        <authorList>
            <person name="Rat A."/>
            <person name="Naranjo H.D."/>
            <person name="Lebbe L."/>
            <person name="Cnockaert M."/>
            <person name="Krigas N."/>
            <person name="Grigoriadou K."/>
            <person name="Maloupa E."/>
            <person name="Willems A."/>
        </authorList>
    </citation>
    <scope>NUCLEOTIDE SEQUENCE</scope>
    <source>
        <strain evidence="1">LMG 31231</strain>
    </source>
</reference>
<accession>A0A9X9WW11</accession>
<evidence type="ECO:0000313" key="2">
    <source>
        <dbReference type="Proteomes" id="UP001138751"/>
    </source>
</evidence>
<evidence type="ECO:0000313" key="1">
    <source>
        <dbReference type="EMBL" id="MBR0671340.1"/>
    </source>
</evidence>
<keyword evidence="2" id="KW-1185">Reference proteome</keyword>
<proteinExistence type="predicted"/>
<dbReference type="Proteomes" id="UP001138751">
    <property type="component" value="Unassembled WGS sequence"/>
</dbReference>
<reference evidence="1" key="1">
    <citation type="submission" date="2020-01" db="EMBL/GenBank/DDBJ databases">
        <authorList>
            <person name="Rat A."/>
        </authorList>
    </citation>
    <scope>NUCLEOTIDE SEQUENCE</scope>
    <source>
        <strain evidence="1">LMG 31231</strain>
    </source>
</reference>
<feature type="non-terminal residue" evidence="1">
    <location>
        <position position="1"/>
    </location>
</feature>
<comment type="caution">
    <text evidence="1">The sequence shown here is derived from an EMBL/GenBank/DDBJ whole genome shotgun (WGS) entry which is preliminary data.</text>
</comment>
<sequence>VPRGALAAALPAVLARRDLVRLAAGRDVPGRGLGDRLAVTLAGLRGRV</sequence>
<dbReference type="EMBL" id="JAAEDM010000017">
    <property type="protein sequence ID" value="MBR0671340.1"/>
    <property type="molecule type" value="Genomic_DNA"/>
</dbReference>